<comment type="pathway">
    <text evidence="1">Cofactor biosynthesis; adenosylcobalamin biosynthesis.</text>
</comment>
<evidence type="ECO:0000256" key="1">
    <source>
        <dbReference type="ARBA" id="ARBA00004953"/>
    </source>
</evidence>
<dbReference type="InterPro" id="IPR025714">
    <property type="entry name" value="Methyltranfer_dom"/>
</dbReference>
<comment type="caution">
    <text evidence="7">The sequence shown here is derived from an EMBL/GenBank/DDBJ whole genome shotgun (WGS) entry which is preliminary data.</text>
</comment>
<proteinExistence type="predicted"/>
<keyword evidence="8" id="KW-1185">Reference proteome</keyword>
<dbReference type="NCBIfam" id="TIGR02469">
    <property type="entry name" value="CbiT"/>
    <property type="match status" value="1"/>
</dbReference>
<dbReference type="InterPro" id="IPR014008">
    <property type="entry name" value="Cbl_synth_MTase_CbiT"/>
</dbReference>
<organism evidence="7 8">
    <name type="scientific">Candidatus Clostridium radicumherbarum</name>
    <dbReference type="NCBI Taxonomy" id="3381662"/>
    <lineage>
        <taxon>Bacteria</taxon>
        <taxon>Bacillati</taxon>
        <taxon>Bacillota</taxon>
        <taxon>Clostridia</taxon>
        <taxon>Eubacteriales</taxon>
        <taxon>Clostridiaceae</taxon>
        <taxon>Clostridium</taxon>
    </lineage>
</organism>
<dbReference type="Pfam" id="PF13847">
    <property type="entry name" value="Methyltransf_31"/>
    <property type="match status" value="1"/>
</dbReference>
<feature type="domain" description="Methyltransferase" evidence="6">
    <location>
        <begin position="32"/>
        <end position="168"/>
    </location>
</feature>
<dbReference type="CDD" id="cd02440">
    <property type="entry name" value="AdoMet_MTases"/>
    <property type="match status" value="1"/>
</dbReference>
<sequence length="186" mass="20627">MIYIKDEEFIRGNCPMTKEEVRIVSIAKLGIEKGYRALDIGAGTGSVAIQMALISETQEVYAIEKDKEALEVLYKNKEKFNAVNLNIIPGEAVDSEVSGEFDAVFVGGSGGNIEAIIDKYSRVLKPGKNMVLNFITIDNFYKASEKLKTLNYEIECLQLAISKTKGKSYMLMANNPIFILTAVKRV</sequence>
<reference evidence="7 8" key="1">
    <citation type="submission" date="2024-11" db="EMBL/GenBank/DDBJ databases">
        <authorList>
            <person name="Heng Y.C."/>
            <person name="Lim A.C.H."/>
            <person name="Lee J.K.Y."/>
            <person name="Kittelmann S."/>
        </authorList>
    </citation>
    <scope>NUCLEOTIDE SEQUENCE [LARGE SCALE GENOMIC DNA]</scope>
    <source>
        <strain evidence="7 8">WILCCON 0202</strain>
    </source>
</reference>
<evidence type="ECO:0000256" key="5">
    <source>
        <dbReference type="ARBA" id="ARBA00022691"/>
    </source>
</evidence>
<dbReference type="Proteomes" id="UP001623661">
    <property type="component" value="Unassembled WGS sequence"/>
</dbReference>
<name>A0ABW8TUH7_9CLOT</name>
<protein>
    <submittedName>
        <fullName evidence="7">Precorrin-6Y C5,15-methyltransferase (Decarboxylating) subunit CbiT</fullName>
    </submittedName>
</protein>
<evidence type="ECO:0000256" key="3">
    <source>
        <dbReference type="ARBA" id="ARBA00022603"/>
    </source>
</evidence>
<dbReference type="InterPro" id="IPR050714">
    <property type="entry name" value="Cobalamin_biosynth_MTase"/>
</dbReference>
<dbReference type="EMBL" id="JBJHZY010000002">
    <property type="protein sequence ID" value="MFL0268660.1"/>
    <property type="molecule type" value="Genomic_DNA"/>
</dbReference>
<gene>
    <name evidence="7" type="primary">cbiT</name>
    <name evidence="7" type="ORF">ACJDUH_11215</name>
</gene>
<dbReference type="Gene3D" id="3.40.50.150">
    <property type="entry name" value="Vaccinia Virus protein VP39"/>
    <property type="match status" value="1"/>
</dbReference>
<evidence type="ECO:0000256" key="2">
    <source>
        <dbReference type="ARBA" id="ARBA00022573"/>
    </source>
</evidence>
<keyword evidence="5" id="KW-0949">S-adenosyl-L-methionine</keyword>
<keyword evidence="3" id="KW-0489">Methyltransferase</keyword>
<accession>A0ABW8TUH7</accession>
<dbReference type="PANTHER" id="PTHR43182:SF1">
    <property type="entry name" value="COBALT-PRECORRIN-7 C(5)-METHYLTRANSFERASE"/>
    <property type="match status" value="1"/>
</dbReference>
<dbReference type="SUPFAM" id="SSF53335">
    <property type="entry name" value="S-adenosyl-L-methionine-dependent methyltransferases"/>
    <property type="match status" value="1"/>
</dbReference>
<dbReference type="InterPro" id="IPR029063">
    <property type="entry name" value="SAM-dependent_MTases_sf"/>
</dbReference>
<evidence type="ECO:0000256" key="4">
    <source>
        <dbReference type="ARBA" id="ARBA00022679"/>
    </source>
</evidence>
<keyword evidence="2" id="KW-0169">Cobalamin biosynthesis</keyword>
<dbReference type="PANTHER" id="PTHR43182">
    <property type="entry name" value="COBALT-PRECORRIN-6B C(15)-METHYLTRANSFERASE (DECARBOXYLATING)"/>
    <property type="match status" value="1"/>
</dbReference>
<dbReference type="RefSeq" id="WP_406765286.1">
    <property type="nucleotide sequence ID" value="NZ_JBJHZY010000002.1"/>
</dbReference>
<evidence type="ECO:0000259" key="6">
    <source>
        <dbReference type="Pfam" id="PF13847"/>
    </source>
</evidence>
<keyword evidence="4" id="KW-0808">Transferase</keyword>
<evidence type="ECO:0000313" key="8">
    <source>
        <dbReference type="Proteomes" id="UP001623661"/>
    </source>
</evidence>
<evidence type="ECO:0000313" key="7">
    <source>
        <dbReference type="EMBL" id="MFL0268660.1"/>
    </source>
</evidence>